<feature type="transmembrane region" description="Helical" evidence="1">
    <location>
        <begin position="82"/>
        <end position="99"/>
    </location>
</feature>
<dbReference type="KEGG" id="proe:H9L23_22305"/>
<organism evidence="2 3">
    <name type="scientific">Pedobacter roseus</name>
    <dbReference type="NCBI Taxonomy" id="336820"/>
    <lineage>
        <taxon>Bacteria</taxon>
        <taxon>Pseudomonadati</taxon>
        <taxon>Bacteroidota</taxon>
        <taxon>Sphingobacteriia</taxon>
        <taxon>Sphingobacteriales</taxon>
        <taxon>Sphingobacteriaceae</taxon>
        <taxon>Pedobacter</taxon>
    </lineage>
</organism>
<keyword evidence="1" id="KW-1133">Transmembrane helix</keyword>
<reference evidence="2 3" key="1">
    <citation type="submission" date="2020-08" db="EMBL/GenBank/DDBJ databases">
        <title>Genome sequence of Pedobacter roseus KACC 11594T.</title>
        <authorList>
            <person name="Hyun D.-W."/>
            <person name="Bae J.-W."/>
        </authorList>
    </citation>
    <scope>NUCLEOTIDE SEQUENCE [LARGE SCALE GENOMIC DNA]</scope>
    <source>
        <strain evidence="2 3">KACC 11594</strain>
    </source>
</reference>
<protein>
    <submittedName>
        <fullName evidence="2">Uncharacterized protein</fullName>
    </submittedName>
</protein>
<feature type="transmembrane region" description="Helical" evidence="1">
    <location>
        <begin position="45"/>
        <end position="70"/>
    </location>
</feature>
<keyword evidence="1" id="KW-0472">Membrane</keyword>
<accession>A0A7G9QEM6</accession>
<sequence>MKLKTKFIIATLLLAIFIVDMIWWFRVSDNNSSFEIAKNNYLAAFPAFLQNTLLLTGIAIAILVISGIFFVQTRKGNKLQTVSTVGFCLSFTLAFWQLFSLM</sequence>
<evidence type="ECO:0000313" key="3">
    <source>
        <dbReference type="Proteomes" id="UP000515806"/>
    </source>
</evidence>
<name>A0A7G9QEM6_9SPHI</name>
<keyword evidence="1" id="KW-0812">Transmembrane</keyword>
<dbReference type="EMBL" id="CP060723">
    <property type="protein sequence ID" value="QNN41801.1"/>
    <property type="molecule type" value="Genomic_DNA"/>
</dbReference>
<evidence type="ECO:0000313" key="2">
    <source>
        <dbReference type="EMBL" id="QNN41801.1"/>
    </source>
</evidence>
<dbReference type="RefSeq" id="WP_187592382.1">
    <property type="nucleotide sequence ID" value="NZ_CP060723.1"/>
</dbReference>
<keyword evidence="3" id="KW-1185">Reference proteome</keyword>
<dbReference type="AlphaFoldDB" id="A0A7G9QEM6"/>
<gene>
    <name evidence="2" type="ORF">H9L23_22305</name>
</gene>
<dbReference type="Proteomes" id="UP000515806">
    <property type="component" value="Chromosome"/>
</dbReference>
<feature type="transmembrane region" description="Helical" evidence="1">
    <location>
        <begin position="7"/>
        <end position="25"/>
    </location>
</feature>
<proteinExistence type="predicted"/>
<evidence type="ECO:0000256" key="1">
    <source>
        <dbReference type="SAM" id="Phobius"/>
    </source>
</evidence>